<name>A0A8J3IBI2_9CHLR</name>
<evidence type="ECO:0000256" key="1">
    <source>
        <dbReference type="SAM" id="MobiDB-lite"/>
    </source>
</evidence>
<evidence type="ECO:0000313" key="2">
    <source>
        <dbReference type="EMBL" id="GHO49263.1"/>
    </source>
</evidence>
<reference evidence="2" key="1">
    <citation type="submission" date="2020-10" db="EMBL/GenBank/DDBJ databases">
        <title>Taxonomic study of unclassified bacteria belonging to the class Ktedonobacteria.</title>
        <authorList>
            <person name="Yabe S."/>
            <person name="Wang C.M."/>
            <person name="Zheng Y."/>
            <person name="Sakai Y."/>
            <person name="Cavaletti L."/>
            <person name="Monciardini P."/>
            <person name="Donadio S."/>
        </authorList>
    </citation>
    <scope>NUCLEOTIDE SEQUENCE</scope>
    <source>
        <strain evidence="2">SOSP1-1</strain>
    </source>
</reference>
<comment type="caution">
    <text evidence="2">The sequence shown here is derived from an EMBL/GenBank/DDBJ whole genome shotgun (WGS) entry which is preliminary data.</text>
</comment>
<gene>
    <name evidence="2" type="ORF">KSX_74260</name>
</gene>
<protein>
    <submittedName>
        <fullName evidence="2">Uncharacterized protein</fullName>
    </submittedName>
</protein>
<feature type="compositionally biased region" description="Acidic residues" evidence="1">
    <location>
        <begin position="20"/>
        <end position="30"/>
    </location>
</feature>
<dbReference type="Proteomes" id="UP000612362">
    <property type="component" value="Unassembled WGS sequence"/>
</dbReference>
<dbReference type="EMBL" id="BNJF01000005">
    <property type="protein sequence ID" value="GHO49263.1"/>
    <property type="molecule type" value="Genomic_DNA"/>
</dbReference>
<sequence length="53" mass="5590">MYLRGSSSDLRPGAASVGDSETEETNDEGVTEQVGFTTQKGEGGSIFMSVSRM</sequence>
<organism evidence="2 3">
    <name type="scientific">Ktedonospora formicarum</name>
    <dbReference type="NCBI Taxonomy" id="2778364"/>
    <lineage>
        <taxon>Bacteria</taxon>
        <taxon>Bacillati</taxon>
        <taxon>Chloroflexota</taxon>
        <taxon>Ktedonobacteria</taxon>
        <taxon>Ktedonobacterales</taxon>
        <taxon>Ktedonobacteraceae</taxon>
        <taxon>Ktedonospora</taxon>
    </lineage>
</organism>
<proteinExistence type="predicted"/>
<evidence type="ECO:0000313" key="3">
    <source>
        <dbReference type="Proteomes" id="UP000612362"/>
    </source>
</evidence>
<feature type="region of interest" description="Disordered" evidence="1">
    <location>
        <begin position="1"/>
        <end position="53"/>
    </location>
</feature>
<accession>A0A8J3IBI2</accession>
<dbReference type="AlphaFoldDB" id="A0A8J3IBI2"/>
<keyword evidence="3" id="KW-1185">Reference proteome</keyword>